<organism evidence="5 6">
    <name type="scientific">Mucilaginibacter terrae</name>
    <dbReference type="NCBI Taxonomy" id="1955052"/>
    <lineage>
        <taxon>Bacteria</taxon>
        <taxon>Pseudomonadati</taxon>
        <taxon>Bacteroidota</taxon>
        <taxon>Sphingobacteriia</taxon>
        <taxon>Sphingobacteriales</taxon>
        <taxon>Sphingobacteriaceae</taxon>
        <taxon>Mucilaginibacter</taxon>
    </lineage>
</organism>
<name>A0ABU3GVY4_9SPHI</name>
<dbReference type="PROSITE" id="PS00211">
    <property type="entry name" value="ABC_TRANSPORTER_1"/>
    <property type="match status" value="1"/>
</dbReference>
<dbReference type="Gene3D" id="3.40.50.300">
    <property type="entry name" value="P-loop containing nucleotide triphosphate hydrolases"/>
    <property type="match status" value="1"/>
</dbReference>
<dbReference type="SUPFAM" id="SSF52540">
    <property type="entry name" value="P-loop containing nucleoside triphosphate hydrolases"/>
    <property type="match status" value="1"/>
</dbReference>
<accession>A0ABU3GVY4</accession>
<dbReference type="EMBL" id="JAVLVU010000001">
    <property type="protein sequence ID" value="MDT3403132.1"/>
    <property type="molecule type" value="Genomic_DNA"/>
</dbReference>
<dbReference type="PROSITE" id="PS50893">
    <property type="entry name" value="ABC_TRANSPORTER_2"/>
    <property type="match status" value="1"/>
</dbReference>
<evidence type="ECO:0000256" key="1">
    <source>
        <dbReference type="ARBA" id="ARBA00022448"/>
    </source>
</evidence>
<feature type="domain" description="ABC transporter" evidence="4">
    <location>
        <begin position="1"/>
        <end position="234"/>
    </location>
</feature>
<dbReference type="PANTHER" id="PTHR42781">
    <property type="entry name" value="SPERMIDINE/PUTRESCINE IMPORT ATP-BINDING PROTEIN POTA"/>
    <property type="match status" value="1"/>
</dbReference>
<dbReference type="RefSeq" id="WP_311949911.1">
    <property type="nucleotide sequence ID" value="NZ_JAVLVU010000001.1"/>
</dbReference>
<evidence type="ECO:0000256" key="3">
    <source>
        <dbReference type="ARBA" id="ARBA00022840"/>
    </source>
</evidence>
<keyword evidence="2" id="KW-0547">Nucleotide-binding</keyword>
<reference evidence="6" key="1">
    <citation type="submission" date="2023-07" db="EMBL/GenBank/DDBJ databases">
        <title>Functional and genomic diversity of the sorghum phyllosphere microbiome.</title>
        <authorList>
            <person name="Shade A."/>
        </authorList>
    </citation>
    <scope>NUCLEOTIDE SEQUENCE [LARGE SCALE GENOMIC DNA]</scope>
    <source>
        <strain evidence="6">SORGH_AS_0422</strain>
    </source>
</reference>
<dbReference type="PANTHER" id="PTHR42781:SF4">
    <property type="entry name" value="SPERMIDINE_PUTRESCINE IMPORT ATP-BINDING PROTEIN POTA"/>
    <property type="match status" value="1"/>
</dbReference>
<dbReference type="InterPro" id="IPR050093">
    <property type="entry name" value="ABC_SmlMolc_Importer"/>
</dbReference>
<keyword evidence="1" id="KW-0813">Transport</keyword>
<dbReference type="InterPro" id="IPR017871">
    <property type="entry name" value="ABC_transporter-like_CS"/>
</dbReference>
<dbReference type="InterPro" id="IPR027417">
    <property type="entry name" value="P-loop_NTPase"/>
</dbReference>
<gene>
    <name evidence="5" type="ORF">QE417_002204</name>
</gene>
<dbReference type="InterPro" id="IPR003439">
    <property type="entry name" value="ABC_transporter-like_ATP-bd"/>
</dbReference>
<proteinExistence type="predicted"/>
<evidence type="ECO:0000313" key="5">
    <source>
        <dbReference type="EMBL" id="MDT3403132.1"/>
    </source>
</evidence>
<keyword evidence="3 5" id="KW-0067">ATP-binding</keyword>
<comment type="caution">
    <text evidence="5">The sequence shown here is derived from an EMBL/GenBank/DDBJ whole genome shotgun (WGS) entry which is preliminary data.</text>
</comment>
<evidence type="ECO:0000313" key="6">
    <source>
        <dbReference type="Proteomes" id="UP001258315"/>
    </source>
</evidence>
<dbReference type="InterPro" id="IPR003593">
    <property type="entry name" value="AAA+_ATPase"/>
</dbReference>
<evidence type="ECO:0000256" key="2">
    <source>
        <dbReference type="ARBA" id="ARBA00022741"/>
    </source>
</evidence>
<evidence type="ECO:0000259" key="4">
    <source>
        <dbReference type="PROSITE" id="PS50893"/>
    </source>
</evidence>
<keyword evidence="6" id="KW-1185">Reference proteome</keyword>
<dbReference type="SMART" id="SM00382">
    <property type="entry name" value="AAA"/>
    <property type="match status" value="1"/>
</dbReference>
<dbReference type="GO" id="GO:0005524">
    <property type="term" value="F:ATP binding"/>
    <property type="evidence" value="ECO:0007669"/>
    <property type="project" value="UniProtKB-KW"/>
</dbReference>
<sequence>MIKISIQKKLHMAGGDGALNIDVELPVQSFTALYGASGAGKTSLLRIIAGLLQPEQGIIEVNGKIWLNTAKKINLPPQKRNIGLVFQDYALFPNMTVEENLLYALPANANKSKVQQLIEITGLQNLAQQKPQVLSGGQKQRVALARALVRQPEILLLDEPLSAVDDATRINLQNELQLIHQQLKLTTVLVSHHIPEIYKLANRVIRMDQGSILQAGTPAQVFGLHQQQGKLILIGEVLFADDSRIEILAQGNIIPIPTSAQTHSLKVGDKVSIHAADLSLQKLS</sequence>
<dbReference type="Pfam" id="PF00005">
    <property type="entry name" value="ABC_tran"/>
    <property type="match status" value="1"/>
</dbReference>
<dbReference type="Proteomes" id="UP001258315">
    <property type="component" value="Unassembled WGS sequence"/>
</dbReference>
<protein>
    <submittedName>
        <fullName evidence="5">Molybdate transport system ATP-binding protein</fullName>
    </submittedName>
</protein>